<sequence length="135" mass="14397">MELIFLLILLALFLLPTFFAVRRQQKHQKEILAFQASLAPGKRVVTAAGIHGTVTAVRDTEVDLEIASGTIVTFEKIAIVRAAGTADSLNGATAARQANAEPAPGDADGYRAGEFEPGYESGHNAAHPDDAQRDR</sequence>
<comment type="subcellular location">
    <subcellularLocation>
        <location evidence="1">Cell membrane</location>
        <topology evidence="1">Single-pass membrane protein</topology>
    </subcellularLocation>
</comment>
<dbReference type="SMART" id="SM01323">
    <property type="entry name" value="YajC"/>
    <property type="match status" value="1"/>
</dbReference>
<evidence type="ECO:0000313" key="11">
    <source>
        <dbReference type="EMBL" id="QCB28550.1"/>
    </source>
</evidence>
<keyword evidence="9" id="KW-0472">Membrane</keyword>
<dbReference type="NCBIfam" id="TIGR00739">
    <property type="entry name" value="yajC"/>
    <property type="match status" value="1"/>
</dbReference>
<protein>
    <submittedName>
        <fullName evidence="11">Preprotein translocase subunit YajC</fullName>
    </submittedName>
</protein>
<proteinExistence type="inferred from homology"/>
<evidence type="ECO:0000256" key="3">
    <source>
        <dbReference type="ARBA" id="ARBA00022448"/>
    </source>
</evidence>
<evidence type="ECO:0000256" key="9">
    <source>
        <dbReference type="ARBA" id="ARBA00023136"/>
    </source>
</evidence>
<feature type="compositionally biased region" description="Basic and acidic residues" evidence="10">
    <location>
        <begin position="126"/>
        <end position="135"/>
    </location>
</feature>
<evidence type="ECO:0000256" key="4">
    <source>
        <dbReference type="ARBA" id="ARBA00022475"/>
    </source>
</evidence>
<evidence type="ECO:0000256" key="10">
    <source>
        <dbReference type="SAM" id="MobiDB-lite"/>
    </source>
</evidence>
<organism evidence="11 12">
    <name type="scientific">Corynebacterium endometrii</name>
    <dbReference type="NCBI Taxonomy" id="2488819"/>
    <lineage>
        <taxon>Bacteria</taxon>
        <taxon>Bacillati</taxon>
        <taxon>Actinomycetota</taxon>
        <taxon>Actinomycetes</taxon>
        <taxon>Mycobacteriales</taxon>
        <taxon>Corynebacteriaceae</taxon>
        <taxon>Corynebacterium</taxon>
    </lineage>
</organism>
<dbReference type="Proteomes" id="UP000296352">
    <property type="component" value="Chromosome"/>
</dbReference>
<evidence type="ECO:0000256" key="8">
    <source>
        <dbReference type="ARBA" id="ARBA00023010"/>
    </source>
</evidence>
<reference evidence="11 12" key="1">
    <citation type="submission" date="2019-04" db="EMBL/GenBank/DDBJ databases">
        <title>Corynebacterium endometrii sp. nov., isolated from the uterus of a cow with endometritis.</title>
        <authorList>
            <person name="Ballas P."/>
            <person name="Ruckert C."/>
            <person name="Wagener K."/>
            <person name="Drillich M."/>
            <person name="Kaempfer P."/>
            <person name="Busse H.-J."/>
            <person name="Ehling-Schulz M."/>
        </authorList>
    </citation>
    <scope>NUCLEOTIDE SEQUENCE [LARGE SCALE GENOMIC DNA]</scope>
    <source>
        <strain evidence="11 12">LMM-1653</strain>
    </source>
</reference>
<dbReference type="AlphaFoldDB" id="A0A4P7QGG8"/>
<dbReference type="PRINTS" id="PR01853">
    <property type="entry name" value="YAJCTRNLCASE"/>
</dbReference>
<dbReference type="EMBL" id="CP039247">
    <property type="protein sequence ID" value="QCB28550.1"/>
    <property type="molecule type" value="Genomic_DNA"/>
</dbReference>
<evidence type="ECO:0000256" key="5">
    <source>
        <dbReference type="ARBA" id="ARBA00022692"/>
    </source>
</evidence>
<dbReference type="RefSeq" id="WP_136141275.1">
    <property type="nucleotide sequence ID" value="NZ_CP039247.1"/>
</dbReference>
<dbReference type="PANTHER" id="PTHR33909">
    <property type="entry name" value="SEC TRANSLOCON ACCESSORY COMPLEX SUBUNIT YAJC"/>
    <property type="match status" value="1"/>
</dbReference>
<comment type="similarity">
    <text evidence="2">Belongs to the YajC family.</text>
</comment>
<keyword evidence="4" id="KW-1003">Cell membrane</keyword>
<keyword evidence="7" id="KW-1133">Transmembrane helix</keyword>
<gene>
    <name evidence="11" type="ORF">CENDO_06355</name>
</gene>
<keyword evidence="12" id="KW-1185">Reference proteome</keyword>
<dbReference type="Pfam" id="PF02699">
    <property type="entry name" value="YajC"/>
    <property type="match status" value="1"/>
</dbReference>
<evidence type="ECO:0000313" key="12">
    <source>
        <dbReference type="Proteomes" id="UP000296352"/>
    </source>
</evidence>
<evidence type="ECO:0000256" key="2">
    <source>
        <dbReference type="ARBA" id="ARBA00006742"/>
    </source>
</evidence>
<accession>A0A4P7QGG8</accession>
<feature type="region of interest" description="Disordered" evidence="10">
    <location>
        <begin position="95"/>
        <end position="135"/>
    </location>
</feature>
<dbReference type="PANTHER" id="PTHR33909:SF1">
    <property type="entry name" value="SEC TRANSLOCON ACCESSORY COMPLEX SUBUNIT YAJC"/>
    <property type="match status" value="1"/>
</dbReference>
<keyword evidence="6" id="KW-0653">Protein transport</keyword>
<evidence type="ECO:0000256" key="1">
    <source>
        <dbReference type="ARBA" id="ARBA00004162"/>
    </source>
</evidence>
<dbReference type="OrthoDB" id="4419940at2"/>
<keyword evidence="5" id="KW-0812">Transmembrane</keyword>
<keyword evidence="3" id="KW-0813">Transport</keyword>
<dbReference type="InterPro" id="IPR003849">
    <property type="entry name" value="Preprotein_translocase_YajC"/>
</dbReference>
<evidence type="ECO:0000256" key="6">
    <source>
        <dbReference type="ARBA" id="ARBA00022927"/>
    </source>
</evidence>
<evidence type="ECO:0000256" key="7">
    <source>
        <dbReference type="ARBA" id="ARBA00022989"/>
    </source>
</evidence>
<keyword evidence="8" id="KW-0811">Translocation</keyword>
<name>A0A4P7QGG8_9CORY</name>
<dbReference type="KEGG" id="cee:CENDO_06355"/>
<dbReference type="GO" id="GO:0015031">
    <property type="term" value="P:protein transport"/>
    <property type="evidence" value="ECO:0007669"/>
    <property type="project" value="UniProtKB-KW"/>
</dbReference>
<dbReference type="GO" id="GO:0005886">
    <property type="term" value="C:plasma membrane"/>
    <property type="evidence" value="ECO:0007669"/>
    <property type="project" value="UniProtKB-SubCell"/>
</dbReference>